<dbReference type="InterPro" id="IPR055645">
    <property type="entry name" value="DpdA"/>
</dbReference>
<accession>A0A840A386</accession>
<reference evidence="2 3" key="1">
    <citation type="submission" date="2020-08" db="EMBL/GenBank/DDBJ databases">
        <title>Genomic Encyclopedia of Type Strains, Phase IV (KMG-IV): sequencing the most valuable type-strain genomes for metagenomic binning, comparative biology and taxonomic classification.</title>
        <authorList>
            <person name="Goeker M."/>
        </authorList>
    </citation>
    <scope>NUCLEOTIDE SEQUENCE [LARGE SCALE GENOMIC DNA]</scope>
    <source>
        <strain evidence="2 3">DSM 21793</strain>
    </source>
</reference>
<name>A0A840A386_9CAUL</name>
<gene>
    <name evidence="2" type="ORF">GGQ61_003586</name>
</gene>
<dbReference type="RefSeq" id="WP_183775795.1">
    <property type="nucleotide sequence ID" value="NZ_JACIDK010000006.1"/>
</dbReference>
<dbReference type="AlphaFoldDB" id="A0A840A386"/>
<evidence type="ECO:0000259" key="1">
    <source>
        <dbReference type="Pfam" id="PF23859"/>
    </source>
</evidence>
<protein>
    <recommendedName>
        <fullName evidence="1">DeoxyPurine in DNA protein A domain-containing protein</fullName>
    </recommendedName>
</protein>
<evidence type="ECO:0000313" key="2">
    <source>
        <dbReference type="EMBL" id="MBB3892848.1"/>
    </source>
</evidence>
<feature type="domain" description="DeoxyPurine in DNA protein A" evidence="1">
    <location>
        <begin position="17"/>
        <end position="150"/>
    </location>
</feature>
<dbReference type="Pfam" id="PF23859">
    <property type="entry name" value="DpdA"/>
    <property type="match status" value="1"/>
</dbReference>
<sequence>MRPPDGSFALTRDVDFRFYVGVHHPRLAWPLTLRGFRVCISANVLRDRVCDTPFVGCDEPWLLDSGAFTQVALQGGFSQPPRAYAAMIRRYAGTGLIAASTQDYMCEPVALKATGLTVARHQGLTIERFDAIRDAGVGRVHLLPVLQGRTPTTTAVTLRPMATASVLAPGWAWGRSASGRAALR</sequence>
<evidence type="ECO:0000313" key="3">
    <source>
        <dbReference type="Proteomes" id="UP000530564"/>
    </source>
</evidence>
<proteinExistence type="predicted"/>
<keyword evidence="3" id="KW-1185">Reference proteome</keyword>
<comment type="caution">
    <text evidence="2">The sequence shown here is derived from an EMBL/GenBank/DDBJ whole genome shotgun (WGS) entry which is preliminary data.</text>
</comment>
<dbReference type="Proteomes" id="UP000530564">
    <property type="component" value="Unassembled WGS sequence"/>
</dbReference>
<dbReference type="EMBL" id="JACIDK010000006">
    <property type="protein sequence ID" value="MBB3892848.1"/>
    <property type="molecule type" value="Genomic_DNA"/>
</dbReference>
<organism evidence="2 3">
    <name type="scientific">Phenylobacterium haematophilum</name>
    <dbReference type="NCBI Taxonomy" id="98513"/>
    <lineage>
        <taxon>Bacteria</taxon>
        <taxon>Pseudomonadati</taxon>
        <taxon>Pseudomonadota</taxon>
        <taxon>Alphaproteobacteria</taxon>
        <taxon>Caulobacterales</taxon>
        <taxon>Caulobacteraceae</taxon>
        <taxon>Phenylobacterium</taxon>
    </lineage>
</organism>